<gene>
    <name evidence="1" type="ORF">TNIN_424641</name>
</gene>
<dbReference type="AlphaFoldDB" id="A0A8X6WXX7"/>
<sequence>MVRPDYQPFKRRRESGSFKKRSPICWGVFPLRPWVARKSSIGHGHLFDCQLQTFYRADVPPTGRYTGMLLKFVPQCGIITCIELG</sequence>
<evidence type="ECO:0000313" key="2">
    <source>
        <dbReference type="Proteomes" id="UP000886998"/>
    </source>
</evidence>
<protein>
    <submittedName>
        <fullName evidence="1">Uncharacterized protein</fullName>
    </submittedName>
</protein>
<comment type="caution">
    <text evidence="1">The sequence shown here is derived from an EMBL/GenBank/DDBJ whole genome shotgun (WGS) entry which is preliminary data.</text>
</comment>
<name>A0A8X6WXX7_9ARAC</name>
<evidence type="ECO:0000313" key="1">
    <source>
        <dbReference type="EMBL" id="GFY43265.1"/>
    </source>
</evidence>
<organism evidence="1 2">
    <name type="scientific">Trichonephila inaurata madagascariensis</name>
    <dbReference type="NCBI Taxonomy" id="2747483"/>
    <lineage>
        <taxon>Eukaryota</taxon>
        <taxon>Metazoa</taxon>
        <taxon>Ecdysozoa</taxon>
        <taxon>Arthropoda</taxon>
        <taxon>Chelicerata</taxon>
        <taxon>Arachnida</taxon>
        <taxon>Araneae</taxon>
        <taxon>Araneomorphae</taxon>
        <taxon>Entelegynae</taxon>
        <taxon>Araneoidea</taxon>
        <taxon>Nephilidae</taxon>
        <taxon>Trichonephila</taxon>
        <taxon>Trichonephila inaurata</taxon>
    </lineage>
</organism>
<keyword evidence="2" id="KW-1185">Reference proteome</keyword>
<accession>A0A8X6WXX7</accession>
<reference evidence="1" key="1">
    <citation type="submission" date="2020-08" db="EMBL/GenBank/DDBJ databases">
        <title>Multicomponent nature underlies the extraordinary mechanical properties of spider dragline silk.</title>
        <authorList>
            <person name="Kono N."/>
            <person name="Nakamura H."/>
            <person name="Mori M."/>
            <person name="Yoshida Y."/>
            <person name="Ohtoshi R."/>
            <person name="Malay A.D."/>
            <person name="Moran D.A.P."/>
            <person name="Tomita M."/>
            <person name="Numata K."/>
            <person name="Arakawa K."/>
        </authorList>
    </citation>
    <scope>NUCLEOTIDE SEQUENCE</scope>
</reference>
<proteinExistence type="predicted"/>
<dbReference type="Proteomes" id="UP000886998">
    <property type="component" value="Unassembled WGS sequence"/>
</dbReference>
<dbReference type="EMBL" id="BMAV01003573">
    <property type="protein sequence ID" value="GFY43265.1"/>
    <property type="molecule type" value="Genomic_DNA"/>
</dbReference>